<feature type="transmembrane region" description="Helical" evidence="13">
    <location>
        <begin position="87"/>
        <end position="106"/>
    </location>
</feature>
<keyword evidence="11 13" id="KW-0406">Ion transport</keyword>
<keyword evidence="8 13" id="KW-0769">Symport</keyword>
<feature type="transmembrane region" description="Helical" evidence="13">
    <location>
        <begin position="383"/>
        <end position="401"/>
    </location>
</feature>
<feature type="transmembrane region" description="Helical" evidence="13">
    <location>
        <begin position="276"/>
        <end position="305"/>
    </location>
</feature>
<evidence type="ECO:0000256" key="3">
    <source>
        <dbReference type="ARBA" id="ARBA00022448"/>
    </source>
</evidence>
<dbReference type="AlphaFoldDB" id="A0A1L3ZZL8"/>
<dbReference type="GO" id="GO:0005886">
    <property type="term" value="C:plasma membrane"/>
    <property type="evidence" value="ECO:0007669"/>
    <property type="project" value="UniProtKB-SubCell"/>
</dbReference>
<name>A0A1L3ZZL8_9SPHN</name>
<dbReference type="InterPro" id="IPR003855">
    <property type="entry name" value="K+_transporter"/>
</dbReference>
<evidence type="ECO:0000256" key="8">
    <source>
        <dbReference type="ARBA" id="ARBA00022847"/>
    </source>
</evidence>
<dbReference type="EMBL" id="CP018221">
    <property type="protein sequence ID" value="API61062.1"/>
    <property type="molecule type" value="Genomic_DNA"/>
</dbReference>
<evidence type="ECO:0000259" key="14">
    <source>
        <dbReference type="Pfam" id="PF02705"/>
    </source>
</evidence>
<evidence type="ECO:0000259" key="15">
    <source>
        <dbReference type="Pfam" id="PF22776"/>
    </source>
</evidence>
<protein>
    <recommendedName>
        <fullName evidence="13">Probable potassium transport system protein Kup</fullName>
    </recommendedName>
</protein>
<dbReference type="InterPro" id="IPR053952">
    <property type="entry name" value="K_trans_C"/>
</dbReference>
<dbReference type="PANTHER" id="PTHR30540:SF79">
    <property type="entry name" value="LOW AFFINITY POTASSIUM TRANSPORT SYSTEM PROTEIN KUP"/>
    <property type="match status" value="1"/>
</dbReference>
<comment type="function">
    <text evidence="13">Transport of potassium into the cell. Likely operates as a K(+):H(+) symporter.</text>
</comment>
<keyword evidence="9 13" id="KW-0630">Potassium</keyword>
<dbReference type="Pfam" id="PF02705">
    <property type="entry name" value="K_trans"/>
    <property type="match status" value="1"/>
</dbReference>
<dbReference type="Pfam" id="PF22776">
    <property type="entry name" value="K_trans_C"/>
    <property type="match status" value="1"/>
</dbReference>
<evidence type="ECO:0000313" key="17">
    <source>
        <dbReference type="Proteomes" id="UP000182063"/>
    </source>
</evidence>
<evidence type="ECO:0000256" key="10">
    <source>
        <dbReference type="ARBA" id="ARBA00022989"/>
    </source>
</evidence>
<dbReference type="HAMAP" id="MF_01522">
    <property type="entry name" value="Kup"/>
    <property type="match status" value="1"/>
</dbReference>
<dbReference type="InterPro" id="IPR053951">
    <property type="entry name" value="K_trans_N"/>
</dbReference>
<evidence type="ECO:0000256" key="2">
    <source>
        <dbReference type="ARBA" id="ARBA00007019"/>
    </source>
</evidence>
<gene>
    <name evidence="16" type="primary">trkD</name>
    <name evidence="13" type="synonym">kup</name>
    <name evidence="16" type="ORF">BSL82_09335</name>
</gene>
<evidence type="ECO:0000256" key="9">
    <source>
        <dbReference type="ARBA" id="ARBA00022958"/>
    </source>
</evidence>
<feature type="transmembrane region" description="Helical" evidence="13">
    <location>
        <begin position="35"/>
        <end position="58"/>
    </location>
</feature>
<evidence type="ECO:0000256" key="5">
    <source>
        <dbReference type="ARBA" id="ARBA00022519"/>
    </source>
</evidence>
<keyword evidence="5" id="KW-0997">Cell inner membrane</keyword>
<feature type="transmembrane region" description="Helical" evidence="13">
    <location>
        <begin position="326"/>
        <end position="347"/>
    </location>
</feature>
<comment type="similarity">
    <text evidence="2 13">Belongs to the HAK/KUP transporter (TC 2.A.72) family.</text>
</comment>
<comment type="subcellular location">
    <subcellularLocation>
        <location evidence="13">Cell membrane</location>
        <topology evidence="13">Multi-pass membrane protein</topology>
    </subcellularLocation>
    <subcellularLocation>
        <location evidence="1">Membrane</location>
        <topology evidence="1">Multi-pass membrane protein</topology>
    </subcellularLocation>
</comment>
<comment type="catalytic activity">
    <reaction evidence="13">
        <text>K(+)(in) + H(+)(in) = K(+)(out) + H(+)(out)</text>
        <dbReference type="Rhea" id="RHEA:28490"/>
        <dbReference type="ChEBI" id="CHEBI:15378"/>
        <dbReference type="ChEBI" id="CHEBI:29103"/>
    </reaction>
</comment>
<evidence type="ECO:0000256" key="11">
    <source>
        <dbReference type="ARBA" id="ARBA00023065"/>
    </source>
</evidence>
<dbReference type="InterPro" id="IPR023051">
    <property type="entry name" value="Kup"/>
</dbReference>
<keyword evidence="7 13" id="KW-0812">Transmembrane</keyword>
<keyword evidence="10 13" id="KW-1133">Transmembrane helix</keyword>
<feature type="transmembrane region" description="Helical" evidence="13">
    <location>
        <begin position="234"/>
        <end position="256"/>
    </location>
</feature>
<evidence type="ECO:0000256" key="1">
    <source>
        <dbReference type="ARBA" id="ARBA00004141"/>
    </source>
</evidence>
<evidence type="ECO:0000256" key="6">
    <source>
        <dbReference type="ARBA" id="ARBA00022538"/>
    </source>
</evidence>
<feature type="transmembrane region" description="Helical" evidence="13">
    <location>
        <begin position="353"/>
        <end position="376"/>
    </location>
</feature>
<evidence type="ECO:0000256" key="12">
    <source>
        <dbReference type="ARBA" id="ARBA00023136"/>
    </source>
</evidence>
<keyword evidence="3 13" id="KW-0813">Transport</keyword>
<organism evidence="16 17">
    <name type="scientific">Tardibacter chloracetimidivorans</name>
    <dbReference type="NCBI Taxonomy" id="1921510"/>
    <lineage>
        <taxon>Bacteria</taxon>
        <taxon>Pseudomonadati</taxon>
        <taxon>Pseudomonadota</taxon>
        <taxon>Alphaproteobacteria</taxon>
        <taxon>Sphingomonadales</taxon>
        <taxon>Sphingomonadaceae</taxon>
        <taxon>Tardibacter</taxon>
    </lineage>
</organism>
<evidence type="ECO:0000256" key="4">
    <source>
        <dbReference type="ARBA" id="ARBA00022475"/>
    </source>
</evidence>
<reference evidence="17" key="1">
    <citation type="submission" date="2016-11" db="EMBL/GenBank/DDBJ databases">
        <title>Complete Genome Sequence of alachlor-degrading Sphingomonas sp. strain JJ-A5.</title>
        <authorList>
            <person name="Lee H."/>
            <person name="Ka J.-O."/>
        </authorList>
    </citation>
    <scope>NUCLEOTIDE SEQUENCE [LARGE SCALE GENOMIC DNA]</scope>
    <source>
        <strain evidence="17">JJ-A5</strain>
    </source>
</reference>
<dbReference type="STRING" id="1921510.BSL82_09335"/>
<dbReference type="GO" id="GO:0015293">
    <property type="term" value="F:symporter activity"/>
    <property type="evidence" value="ECO:0007669"/>
    <property type="project" value="UniProtKB-UniRule"/>
</dbReference>
<feature type="transmembrane region" description="Helical" evidence="13">
    <location>
        <begin position="126"/>
        <end position="146"/>
    </location>
</feature>
<keyword evidence="17" id="KW-1185">Reference proteome</keyword>
<feature type="transmembrane region" description="Helical" evidence="13">
    <location>
        <begin position="413"/>
        <end position="431"/>
    </location>
</feature>
<evidence type="ECO:0000256" key="13">
    <source>
        <dbReference type="HAMAP-Rule" id="MF_01522"/>
    </source>
</evidence>
<sequence length="611" mass="66074">MLGAVGVVFGDIGTSPLYALKESFIGPHPLAVDRLHIFGVLSLIFWSLMLIVTVKYVLVAMRAHNRGEGGSFALLALVSRHLGASRWSGTLVVLGVLAASMFYGDAMLTPAISVLSAVEGLTVVEAGLQPLVLPIAVVILVALFLIQSGGTARVGALFGPIVLVYFATLATLGVANIAAHSEILGVINPYWAFEFFRYDTQLAFLAMGSVFLAVTGAETLYADMGHFGRKAVGLSWLTLAYPCLMLNYMGQGALLLGTPAAVENPFYLMAPEWARLPLVFIATAATIIASQAVISGAFSVTHQAIQLGFLPRLRTLHTSEKAAGQIYIPAINWGLLAMVLVLVLGFGESTRLASAYGISVVGTMLITTLMLGFLVFKVWRWNRWLASGTIGLFLLVDGTYFASNITKIPDGGWFPLAVAAVLFTVLTSWSTGRRLMRAALEEASVPLPVFIKSVAGSAHRVRNTAVFMSASPDDVPPALLHNLKHNQVLHERVLILTVQVEDVPYADPGARLEVHDAGHGFYRVVLHYGFMEDVDVPRELASLDCIGGPFDMMTASFFLGRQKLLASPDKPGMALWRERLFAWMSRSSESAMEFFKIPTNRVVELGSQMQI</sequence>
<dbReference type="PANTHER" id="PTHR30540">
    <property type="entry name" value="OSMOTIC STRESS POTASSIUM TRANSPORTER"/>
    <property type="match status" value="1"/>
</dbReference>
<accession>A0A1L3ZZL8</accession>
<dbReference type="Proteomes" id="UP000182063">
    <property type="component" value="Chromosome"/>
</dbReference>
<feature type="domain" description="K+ potassium transporter C-terminal" evidence="15">
    <location>
        <begin position="463"/>
        <end position="611"/>
    </location>
</feature>
<keyword evidence="6 13" id="KW-0633">Potassium transport</keyword>
<keyword evidence="4 13" id="KW-1003">Cell membrane</keyword>
<feature type="domain" description="K+ potassium transporter integral membrane" evidence="14">
    <location>
        <begin position="2"/>
        <end position="452"/>
    </location>
</feature>
<evidence type="ECO:0000256" key="7">
    <source>
        <dbReference type="ARBA" id="ARBA00022692"/>
    </source>
</evidence>
<proteinExistence type="inferred from homology"/>
<evidence type="ECO:0000313" key="16">
    <source>
        <dbReference type="EMBL" id="API61062.1"/>
    </source>
</evidence>
<feature type="transmembrane region" description="Helical" evidence="13">
    <location>
        <begin position="201"/>
        <end position="222"/>
    </location>
</feature>
<keyword evidence="12 13" id="KW-0472">Membrane</keyword>
<dbReference type="GO" id="GO:0015079">
    <property type="term" value="F:potassium ion transmembrane transporter activity"/>
    <property type="evidence" value="ECO:0007669"/>
    <property type="project" value="UniProtKB-UniRule"/>
</dbReference>
<feature type="transmembrane region" description="Helical" evidence="13">
    <location>
        <begin position="158"/>
        <end position="181"/>
    </location>
</feature>
<dbReference type="KEGG" id="sphj:BSL82_09335"/>